<proteinExistence type="predicted"/>
<dbReference type="OrthoDB" id="4492304at2759"/>
<gene>
    <name evidence="2" type="ORF">ASPCAL10327</name>
</gene>
<name>A0A0U5CC27_ASPCI</name>
<sequence>MKFTGILASLAIASTATAAAIPNLDVVRVQSTVTRIEGVLDQIDVSSTRSGDADLAGLTSQLGGIHDTLNGLVAAIVGGVNSSPLLQGVLDLAGGLVTTVVNVVGTNEQVPDFGVLSNTLVSRVQSGDVDAASLEQLLTILGGANGLSNLNTVLSQQQ</sequence>
<keyword evidence="3" id="KW-1185">Reference proteome</keyword>
<reference evidence="3" key="1">
    <citation type="journal article" date="2016" name="Genome Announc.">
        <title>Draft genome sequences of fungus Aspergillus calidoustus.</title>
        <authorList>
            <person name="Horn F."/>
            <person name="Linde J."/>
            <person name="Mattern D.J."/>
            <person name="Walther G."/>
            <person name="Guthke R."/>
            <person name="Scherlach K."/>
            <person name="Martin K."/>
            <person name="Brakhage A.A."/>
            <person name="Petzke L."/>
            <person name="Valiante V."/>
        </authorList>
    </citation>
    <scope>NUCLEOTIDE SEQUENCE [LARGE SCALE GENOMIC DNA]</scope>
    <source>
        <strain evidence="3">SF006504</strain>
    </source>
</reference>
<keyword evidence="1" id="KW-0732">Signal</keyword>
<protein>
    <submittedName>
        <fullName evidence="2">Uncharacterized protein</fullName>
    </submittedName>
</protein>
<evidence type="ECO:0000313" key="3">
    <source>
        <dbReference type="Proteomes" id="UP000054771"/>
    </source>
</evidence>
<dbReference type="AlphaFoldDB" id="A0A0U5CC27"/>
<feature type="chain" id="PRO_5006855636" evidence="1">
    <location>
        <begin position="19"/>
        <end position="158"/>
    </location>
</feature>
<dbReference type="OMA" id="KRDVMGT"/>
<organism evidence="2 3">
    <name type="scientific">Aspergillus calidoustus</name>
    <dbReference type="NCBI Taxonomy" id="454130"/>
    <lineage>
        <taxon>Eukaryota</taxon>
        <taxon>Fungi</taxon>
        <taxon>Dikarya</taxon>
        <taxon>Ascomycota</taxon>
        <taxon>Pezizomycotina</taxon>
        <taxon>Eurotiomycetes</taxon>
        <taxon>Eurotiomycetidae</taxon>
        <taxon>Eurotiales</taxon>
        <taxon>Aspergillaceae</taxon>
        <taxon>Aspergillus</taxon>
        <taxon>Aspergillus subgen. Nidulantes</taxon>
    </lineage>
</organism>
<dbReference type="STRING" id="454130.A0A0U5CC27"/>
<dbReference type="Proteomes" id="UP000054771">
    <property type="component" value="Unassembled WGS sequence"/>
</dbReference>
<accession>A0A0U5CC27</accession>
<evidence type="ECO:0000313" key="2">
    <source>
        <dbReference type="EMBL" id="CEL07164.1"/>
    </source>
</evidence>
<feature type="signal peptide" evidence="1">
    <location>
        <begin position="1"/>
        <end position="18"/>
    </location>
</feature>
<dbReference type="EMBL" id="CDMC01000009">
    <property type="protein sequence ID" value="CEL07164.1"/>
    <property type="molecule type" value="Genomic_DNA"/>
</dbReference>
<evidence type="ECO:0000256" key="1">
    <source>
        <dbReference type="SAM" id="SignalP"/>
    </source>
</evidence>